<dbReference type="InterPro" id="IPR001647">
    <property type="entry name" value="HTH_TetR"/>
</dbReference>
<dbReference type="InterPro" id="IPR011075">
    <property type="entry name" value="TetR_C"/>
</dbReference>
<dbReference type="Gene3D" id="1.10.357.10">
    <property type="entry name" value="Tetracycline Repressor, domain 2"/>
    <property type="match status" value="1"/>
</dbReference>
<dbReference type="GO" id="GO:0003700">
    <property type="term" value="F:DNA-binding transcription factor activity"/>
    <property type="evidence" value="ECO:0007669"/>
    <property type="project" value="InterPro"/>
</dbReference>
<dbReference type="InterPro" id="IPR001289">
    <property type="entry name" value="NFYA"/>
</dbReference>
<dbReference type="Proteomes" id="UP000249061">
    <property type="component" value="Unassembled WGS sequence"/>
</dbReference>
<gene>
    <name evidence="6" type="ORF">DI536_18640</name>
</gene>
<dbReference type="PROSITE" id="PS51152">
    <property type="entry name" value="NFYA_HAP2_2"/>
    <property type="match status" value="1"/>
</dbReference>
<dbReference type="GO" id="GO:0003677">
    <property type="term" value="F:DNA binding"/>
    <property type="evidence" value="ECO:0007669"/>
    <property type="project" value="UniProtKB-UniRule"/>
</dbReference>
<evidence type="ECO:0000313" key="7">
    <source>
        <dbReference type="Proteomes" id="UP000249061"/>
    </source>
</evidence>
<dbReference type="PANTHER" id="PTHR47506:SF6">
    <property type="entry name" value="HTH-TYPE TRANSCRIPTIONAL REPRESSOR NEMR"/>
    <property type="match status" value="1"/>
</dbReference>
<dbReference type="SUPFAM" id="SSF46689">
    <property type="entry name" value="Homeodomain-like"/>
    <property type="match status" value="1"/>
</dbReference>
<evidence type="ECO:0000259" key="5">
    <source>
        <dbReference type="PROSITE" id="PS50977"/>
    </source>
</evidence>
<dbReference type="InterPro" id="IPR009057">
    <property type="entry name" value="Homeodomain-like_sf"/>
</dbReference>
<evidence type="ECO:0000256" key="2">
    <source>
        <dbReference type="ARBA" id="ARBA00023125"/>
    </source>
</evidence>
<dbReference type="EMBL" id="QFQP01000015">
    <property type="protein sequence ID" value="PZR11154.1"/>
    <property type="molecule type" value="Genomic_DNA"/>
</dbReference>
<name>A0A2W5V5T3_9BACT</name>
<feature type="DNA-binding region" description="H-T-H motif" evidence="4">
    <location>
        <begin position="28"/>
        <end position="47"/>
    </location>
</feature>
<sequence>MSKGEATRERIVSHAFLLAGRDGLEGLSIGTLADELKLSKSGLFAHFGSKEELQVAVLDLASSLYTERVMLPAFKAPRGLPRLRSIFENWVGWVTDARTPGGCFFQQANVELDDRTGRPHDVLVEQQKSLIDALAKTVQLAIDEKHFVKDTDPRQFAFEFEGIMMALNMYYRLMKDRRAVDRAQAAFERLVASHQP</sequence>
<dbReference type="SUPFAM" id="SSF48498">
    <property type="entry name" value="Tetracyclin repressor-like, C-terminal domain"/>
    <property type="match status" value="1"/>
</dbReference>
<dbReference type="Gene3D" id="1.10.10.60">
    <property type="entry name" value="Homeodomain-like"/>
    <property type="match status" value="1"/>
</dbReference>
<feature type="domain" description="HTH tetR-type" evidence="5">
    <location>
        <begin position="5"/>
        <end position="65"/>
    </location>
</feature>
<dbReference type="InterPro" id="IPR036271">
    <property type="entry name" value="Tet_transcr_reg_TetR-rel_C_sf"/>
</dbReference>
<dbReference type="PROSITE" id="PS50977">
    <property type="entry name" value="HTH_TETR_2"/>
    <property type="match status" value="1"/>
</dbReference>
<dbReference type="Pfam" id="PF00440">
    <property type="entry name" value="TetR_N"/>
    <property type="match status" value="1"/>
</dbReference>
<evidence type="ECO:0000313" key="6">
    <source>
        <dbReference type="EMBL" id="PZR11154.1"/>
    </source>
</evidence>
<evidence type="ECO:0000256" key="3">
    <source>
        <dbReference type="ARBA" id="ARBA00023163"/>
    </source>
</evidence>
<dbReference type="PANTHER" id="PTHR47506">
    <property type="entry name" value="TRANSCRIPTIONAL REGULATORY PROTEIN"/>
    <property type="match status" value="1"/>
</dbReference>
<evidence type="ECO:0000256" key="4">
    <source>
        <dbReference type="PROSITE-ProRule" id="PRU00335"/>
    </source>
</evidence>
<reference evidence="6 7" key="1">
    <citation type="submission" date="2017-08" db="EMBL/GenBank/DDBJ databases">
        <title>Infants hospitalized years apart are colonized by the same room-sourced microbial strains.</title>
        <authorList>
            <person name="Brooks B."/>
            <person name="Olm M.R."/>
            <person name="Firek B.A."/>
            <person name="Baker R."/>
            <person name="Thomas B.C."/>
            <person name="Morowitz M.J."/>
            <person name="Banfield J.F."/>
        </authorList>
    </citation>
    <scope>NUCLEOTIDE SEQUENCE [LARGE SCALE GENOMIC DNA]</scope>
    <source>
        <strain evidence="6">S2_003_000_R2_14</strain>
    </source>
</reference>
<organism evidence="6 7">
    <name type="scientific">Archangium gephyra</name>
    <dbReference type="NCBI Taxonomy" id="48"/>
    <lineage>
        <taxon>Bacteria</taxon>
        <taxon>Pseudomonadati</taxon>
        <taxon>Myxococcota</taxon>
        <taxon>Myxococcia</taxon>
        <taxon>Myxococcales</taxon>
        <taxon>Cystobacterineae</taxon>
        <taxon>Archangiaceae</taxon>
        <taxon>Archangium</taxon>
    </lineage>
</organism>
<evidence type="ECO:0000256" key="1">
    <source>
        <dbReference type="ARBA" id="ARBA00023015"/>
    </source>
</evidence>
<keyword evidence="2 4" id="KW-0238">DNA-binding</keyword>
<keyword evidence="3" id="KW-0804">Transcription</keyword>
<accession>A0A2W5V5T3</accession>
<keyword evidence="1" id="KW-0805">Transcription regulation</keyword>
<proteinExistence type="predicted"/>
<comment type="caution">
    <text evidence="6">The sequence shown here is derived from an EMBL/GenBank/DDBJ whole genome shotgun (WGS) entry which is preliminary data.</text>
</comment>
<dbReference type="Pfam" id="PF16925">
    <property type="entry name" value="TetR_C_13"/>
    <property type="match status" value="1"/>
</dbReference>
<protein>
    <submittedName>
        <fullName evidence="6">TetR family transcriptional regulator</fullName>
    </submittedName>
</protein>
<dbReference type="AlphaFoldDB" id="A0A2W5V5T3"/>